<dbReference type="Gramene" id="TraesRN2B0100348800.1">
    <property type="protein sequence ID" value="TraesRN2B0100348800.1"/>
    <property type="gene ID" value="TraesRN2B0100348800"/>
</dbReference>
<feature type="transmembrane region" description="Helical" evidence="1">
    <location>
        <begin position="93"/>
        <end position="126"/>
    </location>
</feature>
<dbReference type="AlphaFoldDB" id="A0A3B6C0S8"/>
<keyword evidence="3" id="KW-1185">Reference proteome</keyword>
<dbReference type="Gramene" id="TraesWEE_scaffold_109816_01G000300.1">
    <property type="protein sequence ID" value="TraesWEE_scaffold_109816_01G000300.1"/>
    <property type="gene ID" value="TraesWEE_scaffold_109816_01G000300"/>
</dbReference>
<dbReference type="OMA" id="CALCVAY"/>
<name>A0A3B6C0S8_WHEAT</name>
<reference evidence="2" key="1">
    <citation type="submission" date="2018-08" db="EMBL/GenBank/DDBJ databases">
        <authorList>
            <person name="Rossello M."/>
        </authorList>
    </citation>
    <scope>NUCLEOTIDE SEQUENCE [LARGE SCALE GENOMIC DNA]</scope>
    <source>
        <strain evidence="2">cv. Chinese Spring</strain>
    </source>
</reference>
<accession>A0A3B6C0S8</accession>
<dbReference type="Gramene" id="TraesCS2B02G141200.1">
    <property type="protein sequence ID" value="TraesCS2B02G141200.1"/>
    <property type="gene ID" value="TraesCS2B02G141200"/>
</dbReference>
<feature type="transmembrane region" description="Helical" evidence="1">
    <location>
        <begin position="157"/>
        <end position="180"/>
    </location>
</feature>
<proteinExistence type="predicted"/>
<dbReference type="Proteomes" id="UP000019116">
    <property type="component" value="Chromosome 2B"/>
</dbReference>
<sequence length="225" mass="23420">MALTVVVVLPSPPPPPPQPEQIVVAVLPSPPPPPPPARVVVVAPALVCLPFVLRVVAFALIYLGFALAWIVSAATAAEVVARRAWGEGSAPFLFLHAVMYGALLALLALDALLLCALCVAYVIAVVSGSTSGFKKSAFGAITGESAAHLFRLLRPAVLGFVVELAFILLALAGLLVEMMSPHVKGSISLGEMVGSVIEDVGIFGMHATVCFLIIPALVLSLWREC</sequence>
<feature type="transmembrane region" description="Helical" evidence="1">
    <location>
        <begin position="60"/>
        <end position="81"/>
    </location>
</feature>
<protein>
    <submittedName>
        <fullName evidence="2">Uncharacterized protein</fullName>
    </submittedName>
</protein>
<keyword evidence="1" id="KW-0812">Transmembrane</keyword>
<organism evidence="2">
    <name type="scientific">Triticum aestivum</name>
    <name type="common">Wheat</name>
    <dbReference type="NCBI Taxonomy" id="4565"/>
    <lineage>
        <taxon>Eukaryota</taxon>
        <taxon>Viridiplantae</taxon>
        <taxon>Streptophyta</taxon>
        <taxon>Embryophyta</taxon>
        <taxon>Tracheophyta</taxon>
        <taxon>Spermatophyta</taxon>
        <taxon>Magnoliopsida</taxon>
        <taxon>Liliopsida</taxon>
        <taxon>Poales</taxon>
        <taxon>Poaceae</taxon>
        <taxon>BOP clade</taxon>
        <taxon>Pooideae</taxon>
        <taxon>Triticodae</taxon>
        <taxon>Triticeae</taxon>
        <taxon>Triticinae</taxon>
        <taxon>Triticum</taxon>
    </lineage>
</organism>
<dbReference type="GeneID" id="123043804"/>
<feature type="transmembrane region" description="Helical" evidence="1">
    <location>
        <begin position="200"/>
        <end position="222"/>
    </location>
</feature>
<dbReference type="OrthoDB" id="600316at2759"/>
<evidence type="ECO:0000313" key="2">
    <source>
        <dbReference type="EnsemblPlants" id="TraesCS2B02G141200.1"/>
    </source>
</evidence>
<evidence type="ECO:0000256" key="1">
    <source>
        <dbReference type="SAM" id="Phobius"/>
    </source>
</evidence>
<evidence type="ECO:0000313" key="3">
    <source>
        <dbReference type="Proteomes" id="UP000019116"/>
    </source>
</evidence>
<keyword evidence="1" id="KW-1133">Transmembrane helix</keyword>
<gene>
    <name evidence="2" type="primary">LOC123043804</name>
</gene>
<dbReference type="RefSeq" id="XP_044322318.1">
    <property type="nucleotide sequence ID" value="XM_044466383.1"/>
</dbReference>
<reference evidence="2" key="2">
    <citation type="submission" date="2018-10" db="UniProtKB">
        <authorList>
            <consortium name="EnsemblPlants"/>
        </authorList>
    </citation>
    <scope>IDENTIFICATION</scope>
</reference>
<dbReference type="Gramene" id="TraesROB_scaffold_107380_01G000100.1">
    <property type="protein sequence ID" value="TraesROB_scaffold_107380_01G000100.1"/>
    <property type="gene ID" value="TraesROB_scaffold_107380_01G000100"/>
</dbReference>
<dbReference type="Gramene" id="TraesCAD_scaffold_013126_01G000100.1">
    <property type="protein sequence ID" value="TraesCAD_scaffold_013126_01G000100.1"/>
    <property type="gene ID" value="TraesCAD_scaffold_013126_01G000100"/>
</dbReference>
<keyword evidence="1" id="KW-0472">Membrane</keyword>
<dbReference type="Gramene" id="TraesCS2B03G0341600.1">
    <property type="protein sequence ID" value="TraesCS2B03G0341600.1.CDS"/>
    <property type="gene ID" value="TraesCS2B03G0341600"/>
</dbReference>
<dbReference type="EnsemblPlants" id="TraesCS2B02G141200.1">
    <property type="protein sequence ID" value="TraesCS2B02G141200.1"/>
    <property type="gene ID" value="TraesCS2B02G141200"/>
</dbReference>